<evidence type="ECO:0000313" key="2">
    <source>
        <dbReference type="Proteomes" id="UP000507245"/>
    </source>
</evidence>
<protein>
    <submittedName>
        <fullName evidence="1">Uncharacterized protein</fullName>
    </submittedName>
</protein>
<dbReference type="EMBL" id="CAEKKB010000001">
    <property type="protein sequence ID" value="CAB4294379.1"/>
    <property type="molecule type" value="Genomic_DNA"/>
</dbReference>
<reference evidence="2" key="1">
    <citation type="journal article" date="2020" name="Genome Biol.">
        <title>Gamete binning: chromosome-level and haplotype-resolved genome assembly enabled by high-throughput single-cell sequencing of gamete genomes.</title>
        <authorList>
            <person name="Campoy J.A."/>
            <person name="Sun H."/>
            <person name="Goel M."/>
            <person name="Jiao W.-B."/>
            <person name="Folz-Donahue K."/>
            <person name="Wang N."/>
            <person name="Rubio M."/>
            <person name="Liu C."/>
            <person name="Kukat C."/>
            <person name="Ruiz D."/>
            <person name="Huettel B."/>
            <person name="Schneeberger K."/>
        </authorList>
    </citation>
    <scope>NUCLEOTIDE SEQUENCE [LARGE SCALE GENOMIC DNA]</scope>
    <source>
        <strain evidence="2">cv. Rojo Pasion</strain>
    </source>
</reference>
<keyword evidence="2" id="KW-1185">Reference proteome</keyword>
<name>A0A6J5VYQ9_PRUAR</name>
<dbReference type="Proteomes" id="UP000507245">
    <property type="component" value="Unassembled WGS sequence"/>
</dbReference>
<organism evidence="1 2">
    <name type="scientific">Prunus armeniaca</name>
    <name type="common">Apricot</name>
    <name type="synonym">Armeniaca vulgaris</name>
    <dbReference type="NCBI Taxonomy" id="36596"/>
    <lineage>
        <taxon>Eukaryota</taxon>
        <taxon>Viridiplantae</taxon>
        <taxon>Streptophyta</taxon>
        <taxon>Embryophyta</taxon>
        <taxon>Tracheophyta</taxon>
        <taxon>Spermatophyta</taxon>
        <taxon>Magnoliopsida</taxon>
        <taxon>eudicotyledons</taxon>
        <taxon>Gunneridae</taxon>
        <taxon>Pentapetalae</taxon>
        <taxon>rosids</taxon>
        <taxon>fabids</taxon>
        <taxon>Rosales</taxon>
        <taxon>Rosaceae</taxon>
        <taxon>Amygdaloideae</taxon>
        <taxon>Amygdaleae</taxon>
        <taxon>Prunus</taxon>
    </lineage>
</organism>
<accession>A0A6J5VYQ9</accession>
<evidence type="ECO:0000313" key="1">
    <source>
        <dbReference type="EMBL" id="CAB4294379.1"/>
    </source>
</evidence>
<sequence>MLKASEVVALQLGCARLSLQLDLHSLPLTHRACFPRHLPLPAPLSLRPPPQNIVHPPPAPSYPQVGPIFAYSLDAGPDDQASRVQVAGVGVLR</sequence>
<gene>
    <name evidence="1" type="ORF">ORAREDHAP_LOCUS4854</name>
</gene>
<dbReference type="AlphaFoldDB" id="A0A6J5VYQ9"/>
<proteinExistence type="predicted"/>